<dbReference type="PROSITE" id="PS50005">
    <property type="entry name" value="TPR"/>
    <property type="match status" value="3"/>
</dbReference>
<keyword evidence="2 3" id="KW-0802">TPR repeat</keyword>
<evidence type="ECO:0000313" key="6">
    <source>
        <dbReference type="EMBL" id="MBL6445709.1"/>
    </source>
</evidence>
<keyword evidence="4" id="KW-0175">Coiled coil</keyword>
<feature type="repeat" description="TPR" evidence="3">
    <location>
        <begin position="111"/>
        <end position="144"/>
    </location>
</feature>
<dbReference type="Pfam" id="PF13424">
    <property type="entry name" value="TPR_12"/>
    <property type="match status" value="2"/>
</dbReference>
<evidence type="ECO:0000256" key="2">
    <source>
        <dbReference type="ARBA" id="ARBA00022803"/>
    </source>
</evidence>
<protein>
    <submittedName>
        <fullName evidence="6">Tetratricopeptide repeat protein</fullName>
    </submittedName>
</protein>
<feature type="transmembrane region" description="Helical" evidence="5">
    <location>
        <begin position="388"/>
        <end position="406"/>
    </location>
</feature>
<feature type="coiled-coil region" evidence="4">
    <location>
        <begin position="335"/>
        <end position="376"/>
    </location>
</feature>
<keyword evidence="5" id="KW-1133">Transmembrane helix</keyword>
<name>A0A937FTR8_9BACT</name>
<proteinExistence type="predicted"/>
<evidence type="ECO:0000313" key="7">
    <source>
        <dbReference type="Proteomes" id="UP000614216"/>
    </source>
</evidence>
<dbReference type="EMBL" id="JAEUGD010000018">
    <property type="protein sequence ID" value="MBL6445709.1"/>
    <property type="molecule type" value="Genomic_DNA"/>
</dbReference>
<keyword evidence="7" id="KW-1185">Reference proteome</keyword>
<keyword evidence="1" id="KW-0677">Repeat</keyword>
<organism evidence="6 7">
    <name type="scientific">Fulvivirga marina</name>
    <dbReference type="NCBI Taxonomy" id="2494733"/>
    <lineage>
        <taxon>Bacteria</taxon>
        <taxon>Pseudomonadati</taxon>
        <taxon>Bacteroidota</taxon>
        <taxon>Cytophagia</taxon>
        <taxon>Cytophagales</taxon>
        <taxon>Fulvivirgaceae</taxon>
        <taxon>Fulvivirga</taxon>
    </lineage>
</organism>
<dbReference type="AlphaFoldDB" id="A0A937FTR8"/>
<dbReference type="PANTHER" id="PTHR45641:SF19">
    <property type="entry name" value="NEPHROCYSTIN-3"/>
    <property type="match status" value="1"/>
</dbReference>
<feature type="repeat" description="TPR" evidence="3">
    <location>
        <begin position="191"/>
        <end position="224"/>
    </location>
</feature>
<keyword evidence="5" id="KW-0472">Membrane</keyword>
<dbReference type="RefSeq" id="WP_202855252.1">
    <property type="nucleotide sequence ID" value="NZ_JAEUGD010000018.1"/>
</dbReference>
<gene>
    <name evidence="6" type="ORF">JMN32_05275</name>
</gene>
<dbReference type="PANTHER" id="PTHR45641">
    <property type="entry name" value="TETRATRICOPEPTIDE REPEAT PROTEIN (AFU_ORTHOLOGUE AFUA_6G03870)"/>
    <property type="match status" value="1"/>
</dbReference>
<reference evidence="6" key="1">
    <citation type="submission" date="2021-01" db="EMBL/GenBank/DDBJ databases">
        <title>Fulvivirga kasyanovii gen. nov., sp nov., a novel member of the phylum Bacteroidetes isolated from seawater in a mussel farm.</title>
        <authorList>
            <person name="Zhao L.-H."/>
            <person name="Wang Z.-J."/>
        </authorList>
    </citation>
    <scope>NUCLEOTIDE SEQUENCE</scope>
    <source>
        <strain evidence="6">29W222</strain>
    </source>
</reference>
<comment type="caution">
    <text evidence="6">The sequence shown here is derived from an EMBL/GenBank/DDBJ whole genome shotgun (WGS) entry which is preliminary data.</text>
</comment>
<accession>A0A937FTR8</accession>
<dbReference type="Proteomes" id="UP000614216">
    <property type="component" value="Unassembled WGS sequence"/>
</dbReference>
<evidence type="ECO:0000256" key="4">
    <source>
        <dbReference type="SAM" id="Coils"/>
    </source>
</evidence>
<evidence type="ECO:0000256" key="3">
    <source>
        <dbReference type="PROSITE-ProRule" id="PRU00339"/>
    </source>
</evidence>
<evidence type="ECO:0000256" key="1">
    <source>
        <dbReference type="ARBA" id="ARBA00022737"/>
    </source>
</evidence>
<dbReference type="InterPro" id="IPR019734">
    <property type="entry name" value="TPR_rpt"/>
</dbReference>
<dbReference type="SUPFAM" id="SSF48452">
    <property type="entry name" value="TPR-like"/>
    <property type="match status" value="1"/>
</dbReference>
<keyword evidence="5" id="KW-0812">Transmembrane</keyword>
<sequence>MWKLIFCLSLVSTFLACSPDEIIEVKNKETEDLELTHTEFLKHKSEPEFAYPLLEKLKVQAQKLGNNEFLAKYYTYNAVLKRNTGDYETATNSYSEALELYGKNNDSYHQGLVYLNLGSIYYQAAFYEKALSHFEKAEQAFLKAERKEKLSWVYQNISLIHIDGNRFYKAELYLKQGIDLAKGLGNNTHIGEFLNLYGKLHFKQQEFNEARQYYNRALEYSASELQTSYIYGNIAETYIKEGNIAEAEKWLSQAIALKNKIEGADLRPNLNYSAELEALKGNNEKALVLYDEVVQLSKADLSSKELGIALNGLSTLYSVVQNLNYDQLSRQGEYLKVYNQRSQQQEEQRNNLETLYRQASIRAAEVNQERKQALKEKDEKFSASQTKYLELIGACLLAIVLSVFFYRKRLRKEKKEKERLQVGMAGFYQDLEDVSAELNIEDTE</sequence>
<dbReference type="SMART" id="SM00028">
    <property type="entry name" value="TPR"/>
    <property type="match status" value="5"/>
</dbReference>
<evidence type="ECO:0000256" key="5">
    <source>
        <dbReference type="SAM" id="Phobius"/>
    </source>
</evidence>
<dbReference type="InterPro" id="IPR011990">
    <property type="entry name" value="TPR-like_helical_dom_sf"/>
</dbReference>
<feature type="repeat" description="TPR" evidence="3">
    <location>
        <begin position="71"/>
        <end position="104"/>
    </location>
</feature>
<dbReference type="Gene3D" id="1.25.40.10">
    <property type="entry name" value="Tetratricopeptide repeat domain"/>
    <property type="match status" value="2"/>
</dbReference>
<dbReference type="PROSITE" id="PS51257">
    <property type="entry name" value="PROKAR_LIPOPROTEIN"/>
    <property type="match status" value="1"/>
</dbReference>